<dbReference type="RefSeq" id="XP_016249795.1">
    <property type="nucleotide sequence ID" value="XM_016392276.1"/>
</dbReference>
<proteinExistence type="predicted"/>
<dbReference type="InterPro" id="IPR013328">
    <property type="entry name" value="6PGD_dom2"/>
</dbReference>
<feature type="region of interest" description="Disordered" evidence="1">
    <location>
        <begin position="331"/>
        <end position="371"/>
    </location>
</feature>
<dbReference type="Gene3D" id="1.10.1040.10">
    <property type="entry name" value="N-(1-d-carboxylethyl)-l-norvaline Dehydrogenase, domain 2"/>
    <property type="match status" value="1"/>
</dbReference>
<dbReference type="AlphaFoldDB" id="A0A0D2D1F6"/>
<dbReference type="InterPro" id="IPR008927">
    <property type="entry name" value="6-PGluconate_DH-like_C_sf"/>
</dbReference>
<keyword evidence="4" id="KW-1185">Reference proteome</keyword>
<evidence type="ECO:0000313" key="3">
    <source>
        <dbReference type="EMBL" id="KIW29579.1"/>
    </source>
</evidence>
<dbReference type="InterPro" id="IPR036291">
    <property type="entry name" value="NAD(P)-bd_dom_sf"/>
</dbReference>
<dbReference type="GeneID" id="27344580"/>
<reference evidence="3 4" key="1">
    <citation type="submission" date="2015-01" db="EMBL/GenBank/DDBJ databases">
        <title>The Genome Sequence of Cladophialophora immunda CBS83496.</title>
        <authorList>
            <consortium name="The Broad Institute Genomics Platform"/>
            <person name="Cuomo C."/>
            <person name="de Hoog S."/>
            <person name="Gorbushina A."/>
            <person name="Stielow B."/>
            <person name="Teixiera M."/>
            <person name="Abouelleil A."/>
            <person name="Chapman S.B."/>
            <person name="Priest M."/>
            <person name="Young S.K."/>
            <person name="Wortman J."/>
            <person name="Nusbaum C."/>
            <person name="Birren B."/>
        </authorList>
    </citation>
    <scope>NUCLEOTIDE SEQUENCE [LARGE SCALE GENOMIC DNA]</scope>
    <source>
        <strain evidence="3 4">CBS 83496</strain>
    </source>
</reference>
<dbReference type="Gene3D" id="3.40.50.720">
    <property type="entry name" value="NAD(P)-binding Rossmann-like Domain"/>
    <property type="match status" value="1"/>
</dbReference>
<feature type="domain" description="Phosphogluconate dehydrogenase NAD-binding putative C-terminal" evidence="2">
    <location>
        <begin position="271"/>
        <end position="327"/>
    </location>
</feature>
<dbReference type="InterPro" id="IPR015814">
    <property type="entry name" value="Pgluconate_DH_NAD-bd_C"/>
</dbReference>
<sequence length="443" mass="47837">MATSSAQITPTVGILSIGDMGMGVARLLRHHDHTVYTVAKGRRQVLSDLHPDDIELFAERLSSQHTLDRISSSQITTLESDEQLVAEADIILSIVPPRDAIATARRALEACRSQTAIKRRSERRGTAAVSQAPSLTYIDLNAISPKTARSIAAMFSTPMSPASPRRLSISRTFSFHPRRESEPELDPIPIDFLDGGIIGAPPSLKQDHTWKKPSVVISGPKHADLLTPAFIDLLNMRILGPKIGTASALKSCFASLTKGMTALSILSFTTAHTCGVLKELQAHLQEFSPQLLAFAQGGLVSMPPKAYRWVEEMRQINETFAEEGGFTTAVLSSNGNGSGSGSGNGHGQGNDHDHPHHRHQSPSSAIVPSNGKHGAGVFEGIAEVYNLVAYDTILGGERVERRKRGTNPEDVAECVRDGIARKKRKLAGEESELEAAWRSSWGA</sequence>
<accession>A0A0D2D1F6</accession>
<dbReference type="Proteomes" id="UP000054466">
    <property type="component" value="Unassembled WGS sequence"/>
</dbReference>
<dbReference type="SUPFAM" id="SSF48179">
    <property type="entry name" value="6-phosphogluconate dehydrogenase C-terminal domain-like"/>
    <property type="match status" value="1"/>
</dbReference>
<organism evidence="3 4">
    <name type="scientific">Cladophialophora immunda</name>
    <dbReference type="NCBI Taxonomy" id="569365"/>
    <lineage>
        <taxon>Eukaryota</taxon>
        <taxon>Fungi</taxon>
        <taxon>Dikarya</taxon>
        <taxon>Ascomycota</taxon>
        <taxon>Pezizomycotina</taxon>
        <taxon>Eurotiomycetes</taxon>
        <taxon>Chaetothyriomycetidae</taxon>
        <taxon>Chaetothyriales</taxon>
        <taxon>Herpotrichiellaceae</taxon>
        <taxon>Cladophialophora</taxon>
    </lineage>
</organism>
<feature type="compositionally biased region" description="Gly residues" evidence="1">
    <location>
        <begin position="336"/>
        <end position="348"/>
    </location>
</feature>
<name>A0A0D2D1F6_9EURO</name>
<evidence type="ECO:0000313" key="4">
    <source>
        <dbReference type="Proteomes" id="UP000054466"/>
    </source>
</evidence>
<gene>
    <name evidence="3" type="ORF">PV07_05386</name>
</gene>
<evidence type="ECO:0000259" key="2">
    <source>
        <dbReference type="Pfam" id="PF09130"/>
    </source>
</evidence>
<protein>
    <recommendedName>
        <fullName evidence="2">Phosphogluconate dehydrogenase NAD-binding putative C-terminal domain-containing protein</fullName>
    </recommendedName>
</protein>
<dbReference type="EMBL" id="KN847042">
    <property type="protein sequence ID" value="KIW29579.1"/>
    <property type="molecule type" value="Genomic_DNA"/>
</dbReference>
<dbReference type="Pfam" id="PF09130">
    <property type="entry name" value="DUF1932"/>
    <property type="match status" value="1"/>
</dbReference>
<dbReference type="SUPFAM" id="SSF51735">
    <property type="entry name" value="NAD(P)-binding Rossmann-fold domains"/>
    <property type="match status" value="1"/>
</dbReference>
<dbReference type="OrthoDB" id="9988102at2759"/>
<dbReference type="VEuPathDB" id="FungiDB:PV07_05386"/>
<feature type="region of interest" description="Disordered" evidence="1">
    <location>
        <begin position="422"/>
        <end position="443"/>
    </location>
</feature>
<dbReference type="STRING" id="569365.A0A0D2D1F6"/>
<evidence type="ECO:0000256" key="1">
    <source>
        <dbReference type="SAM" id="MobiDB-lite"/>
    </source>
</evidence>